<dbReference type="OrthoDB" id="9784218at2"/>
<feature type="transmembrane region" description="Helical" evidence="11">
    <location>
        <begin position="185"/>
        <end position="208"/>
    </location>
</feature>
<dbReference type="SUPFAM" id="SSF55874">
    <property type="entry name" value="ATPase domain of HSP90 chaperone/DNA topoisomerase II/histidine kinase"/>
    <property type="match status" value="1"/>
</dbReference>
<dbReference type="PROSITE" id="PS50109">
    <property type="entry name" value="HIS_KIN"/>
    <property type="match status" value="1"/>
</dbReference>
<comment type="catalytic activity">
    <reaction evidence="1">
        <text>ATP + protein L-histidine = ADP + protein N-phospho-L-histidine.</text>
        <dbReference type="EC" id="2.7.13.3"/>
    </reaction>
</comment>
<evidence type="ECO:0000256" key="7">
    <source>
        <dbReference type="ARBA" id="ARBA00022777"/>
    </source>
</evidence>
<evidence type="ECO:0000256" key="10">
    <source>
        <dbReference type="ARBA" id="ARBA00023136"/>
    </source>
</evidence>
<dbReference type="InterPro" id="IPR005467">
    <property type="entry name" value="His_kinase_dom"/>
</dbReference>
<evidence type="ECO:0000256" key="9">
    <source>
        <dbReference type="ARBA" id="ARBA00023012"/>
    </source>
</evidence>
<evidence type="ECO:0000259" key="13">
    <source>
        <dbReference type="PROSITE" id="PS50885"/>
    </source>
</evidence>
<dbReference type="GO" id="GO:0005886">
    <property type="term" value="C:plasma membrane"/>
    <property type="evidence" value="ECO:0007669"/>
    <property type="project" value="TreeGrafter"/>
</dbReference>
<dbReference type="Proteomes" id="UP000410984">
    <property type="component" value="Unassembled WGS sequence"/>
</dbReference>
<feature type="domain" description="HAMP" evidence="13">
    <location>
        <begin position="206"/>
        <end position="261"/>
    </location>
</feature>
<evidence type="ECO:0000256" key="11">
    <source>
        <dbReference type="SAM" id="Phobius"/>
    </source>
</evidence>
<dbReference type="EMBL" id="CABFPH010000049">
    <property type="protein sequence ID" value="VUD72734.1"/>
    <property type="molecule type" value="Genomic_DNA"/>
</dbReference>
<dbReference type="InterPro" id="IPR004358">
    <property type="entry name" value="Sig_transdc_His_kin-like_C"/>
</dbReference>
<accession>A0A509EGG5</accession>
<feature type="domain" description="Histidine kinase" evidence="12">
    <location>
        <begin position="275"/>
        <end position="489"/>
    </location>
</feature>
<dbReference type="InterPro" id="IPR036890">
    <property type="entry name" value="HATPase_C_sf"/>
</dbReference>
<reference evidence="14 15" key="1">
    <citation type="submission" date="2019-06" db="EMBL/GenBank/DDBJ databases">
        <authorList>
            <person name="Rodrigo-Torres L."/>
            <person name="Arahal R. D."/>
            <person name="Lucena T."/>
        </authorList>
    </citation>
    <scope>NUCLEOTIDE SEQUENCE [LARGE SCALE GENOMIC DNA]</scope>
    <source>
        <strain evidence="14 15">SB0023/3</strain>
    </source>
</reference>
<keyword evidence="6 11" id="KW-0812">Transmembrane</keyword>
<organism evidence="14 15">
    <name type="scientific">Methylobacterium symbioticum</name>
    <dbReference type="NCBI Taxonomy" id="2584084"/>
    <lineage>
        <taxon>Bacteria</taxon>
        <taxon>Pseudomonadati</taxon>
        <taxon>Pseudomonadota</taxon>
        <taxon>Alphaproteobacteria</taxon>
        <taxon>Hyphomicrobiales</taxon>
        <taxon>Methylobacteriaceae</taxon>
        <taxon>Methylobacterium</taxon>
    </lineage>
</organism>
<dbReference type="Gene3D" id="3.30.565.10">
    <property type="entry name" value="Histidine kinase-like ATPase, C-terminal domain"/>
    <property type="match status" value="1"/>
</dbReference>
<evidence type="ECO:0000256" key="6">
    <source>
        <dbReference type="ARBA" id="ARBA00022692"/>
    </source>
</evidence>
<dbReference type="Gene3D" id="1.10.287.130">
    <property type="match status" value="1"/>
</dbReference>
<evidence type="ECO:0000313" key="15">
    <source>
        <dbReference type="Proteomes" id="UP000410984"/>
    </source>
</evidence>
<keyword evidence="5 14" id="KW-0808">Transferase</keyword>
<dbReference type="Pfam" id="PF02518">
    <property type="entry name" value="HATPase_c"/>
    <property type="match status" value="1"/>
</dbReference>
<keyword evidence="9" id="KW-0902">Two-component regulatory system</keyword>
<sequence length="502" mass="53247">MSVDEGAQEGRTNSAGAAAPTQYRPLRHLGLSVRLFLLTVAFVAVAEVLIYVPAVANYRLSWLSDRIAAAQVAAMVLDASQGQAVPDDLARHLLTGVGARAIAVRGDETQRLLTLDPMPESVADSVDLRQTSLWEAIRGAWRTLVAPVSEPIRVVGHGRDGFDLVEILQDEAPLRAAMVDFAGRLLLSSLIVAAAAAGLVFVVLQMVIVRPVTRLTRNIAAFADDPEGAERSIRPSRRTDEIGLAETALARMAQGLADQLRQRRRLAELGLSVSKINHELRNMLTGAQLLGDRLEGTADPMVQRVAPRLVATLDRAIRFCEATLAYGRASEPHPTRRRVTLAPLLEELQDLAAMAAGTRVTIHAEAPADLKAEVDPEQLLRALTNLVRNAVQALETARCAAAPEVRVTASRDGAEGHGAVTILVADNGPGLPEKARAHLFAPFKGSARSGGTGLGLAVASELIRLNGGTLTLDEGTPGACFRVILPDSPASAACGATPPRRG</sequence>
<proteinExistence type="predicted"/>
<evidence type="ECO:0000256" key="3">
    <source>
        <dbReference type="ARBA" id="ARBA00012438"/>
    </source>
</evidence>
<evidence type="ECO:0000256" key="1">
    <source>
        <dbReference type="ARBA" id="ARBA00000085"/>
    </source>
</evidence>
<gene>
    <name evidence="14" type="primary">pfeS</name>
    <name evidence="14" type="ORF">MET9862_03334</name>
</gene>
<dbReference type="GO" id="GO:0000160">
    <property type="term" value="P:phosphorelay signal transduction system"/>
    <property type="evidence" value="ECO:0007669"/>
    <property type="project" value="UniProtKB-KW"/>
</dbReference>
<dbReference type="GO" id="GO:0004673">
    <property type="term" value="F:protein histidine kinase activity"/>
    <property type="evidence" value="ECO:0007669"/>
    <property type="project" value="UniProtKB-EC"/>
</dbReference>
<dbReference type="InterPro" id="IPR003594">
    <property type="entry name" value="HATPase_dom"/>
</dbReference>
<evidence type="ECO:0000256" key="5">
    <source>
        <dbReference type="ARBA" id="ARBA00022679"/>
    </source>
</evidence>
<keyword evidence="4" id="KW-0597">Phosphoprotein</keyword>
<feature type="transmembrane region" description="Helical" evidence="11">
    <location>
        <begin position="35"/>
        <end position="56"/>
    </location>
</feature>
<protein>
    <recommendedName>
        <fullName evidence="3">histidine kinase</fullName>
        <ecNumber evidence="3">2.7.13.3</ecNumber>
    </recommendedName>
</protein>
<dbReference type="PRINTS" id="PR00344">
    <property type="entry name" value="BCTRLSENSOR"/>
</dbReference>
<dbReference type="InterPro" id="IPR003660">
    <property type="entry name" value="HAMP_dom"/>
</dbReference>
<dbReference type="PANTHER" id="PTHR45436">
    <property type="entry name" value="SENSOR HISTIDINE KINASE YKOH"/>
    <property type="match status" value="1"/>
</dbReference>
<dbReference type="RefSeq" id="WP_142584029.1">
    <property type="nucleotide sequence ID" value="NZ_CABFPH010000049.1"/>
</dbReference>
<dbReference type="InterPro" id="IPR050428">
    <property type="entry name" value="TCS_sensor_his_kinase"/>
</dbReference>
<evidence type="ECO:0000313" key="14">
    <source>
        <dbReference type="EMBL" id="VUD72734.1"/>
    </source>
</evidence>
<dbReference type="PANTHER" id="PTHR45436:SF5">
    <property type="entry name" value="SENSOR HISTIDINE KINASE TRCS"/>
    <property type="match status" value="1"/>
</dbReference>
<comment type="subcellular location">
    <subcellularLocation>
        <location evidence="2">Membrane</location>
    </subcellularLocation>
</comment>
<dbReference type="AlphaFoldDB" id="A0A509EGG5"/>
<dbReference type="EC" id="2.7.13.3" evidence="3"/>
<evidence type="ECO:0000259" key="12">
    <source>
        <dbReference type="PROSITE" id="PS50109"/>
    </source>
</evidence>
<evidence type="ECO:0000256" key="8">
    <source>
        <dbReference type="ARBA" id="ARBA00022989"/>
    </source>
</evidence>
<keyword evidence="7" id="KW-0418">Kinase</keyword>
<evidence type="ECO:0000256" key="4">
    <source>
        <dbReference type="ARBA" id="ARBA00022553"/>
    </source>
</evidence>
<name>A0A509EGG5_9HYPH</name>
<evidence type="ECO:0000256" key="2">
    <source>
        <dbReference type="ARBA" id="ARBA00004370"/>
    </source>
</evidence>
<keyword evidence="10 11" id="KW-0472">Membrane</keyword>
<dbReference type="PROSITE" id="PS50885">
    <property type="entry name" value="HAMP"/>
    <property type="match status" value="1"/>
</dbReference>
<keyword evidence="8 11" id="KW-1133">Transmembrane helix</keyword>
<keyword evidence="15" id="KW-1185">Reference proteome</keyword>
<dbReference type="SMART" id="SM00387">
    <property type="entry name" value="HATPase_c"/>
    <property type="match status" value="1"/>
</dbReference>